<reference evidence="19 20" key="1">
    <citation type="submission" date="2018-12" db="EMBL/GenBank/DDBJ databases">
        <authorList>
            <person name="Chong R.A."/>
        </authorList>
    </citation>
    <scope>NUCLEOTIDE SEQUENCE [LARGE SCALE GENOMIC DNA]</scope>
    <source>
        <strain evidence="19 20">Tca</strain>
    </source>
</reference>
<keyword evidence="2 15" id="KW-0479">Metal-binding</keyword>
<evidence type="ECO:0000256" key="11">
    <source>
        <dbReference type="ARBA" id="ARBA00023204"/>
    </source>
</evidence>
<dbReference type="HAMAP" id="MF_01485">
    <property type="entry name" value="RecB"/>
    <property type="match status" value="1"/>
</dbReference>
<evidence type="ECO:0000256" key="15">
    <source>
        <dbReference type="HAMAP-Rule" id="MF_01485"/>
    </source>
</evidence>
<feature type="domain" description="UvrD-like helicase ATP-binding" evidence="17">
    <location>
        <begin position="3"/>
        <end position="447"/>
    </location>
</feature>
<evidence type="ECO:0000256" key="13">
    <source>
        <dbReference type="ARBA" id="ARBA00034617"/>
    </source>
</evidence>
<dbReference type="PANTHER" id="PTHR11070:SF23">
    <property type="entry name" value="RECBCD ENZYME SUBUNIT RECB"/>
    <property type="match status" value="1"/>
</dbReference>
<name>A0A4D6YCS3_9GAMM</name>
<comment type="function">
    <text evidence="15">A helicase/nuclease that prepares dsDNA breaks (DSB) for recombinational DNA repair. Binds to DSBs and unwinds DNA via a highly rapid and processive ATP-dependent bidirectional helicase activity. Unwinds dsDNA until it encounters a Chi (crossover hotspot instigator) sequence from the 3' direction. Cuts ssDNA a few nucleotides 3' to the Chi site. The properties and activities of the enzyme are changed at Chi. The Chi-altered holoenzyme produces a long 3'-ssDNA overhang and facilitates RecA-binding to the ssDNA for homologous DNA recombination and repair. Holoenzyme degrades any linearized DNA that is unable to undergo homologous recombination. In the holoenzyme this subunit contributes ATPase, 3'-5' helicase, exonuclease activity and loads RecA onto ssDNA.</text>
</comment>
<keyword evidence="10 15" id="KW-0238">DNA-binding</keyword>
<comment type="subunit">
    <text evidence="15">Heterotrimer of RecB, RecC and RecD. All subunits contribute to DNA-binding. Interacts with RecA.</text>
</comment>
<dbReference type="RefSeq" id="WP_158353644.1">
    <property type="nucleotide sequence ID" value="NZ_CP034852.1"/>
</dbReference>
<dbReference type="OrthoDB" id="9810135at2"/>
<evidence type="ECO:0000259" key="17">
    <source>
        <dbReference type="PROSITE" id="PS51198"/>
    </source>
</evidence>
<comment type="miscellaneous">
    <text evidence="15">In the RecBCD complex, RecB has a slow 3'-5' helicase, an exonuclease activity and loads RecA onto ssDNA, RecD has a fast 5'-3' helicase activity, while RecC stimulates the ATPase and processivity of the RecB helicase and contributes to recognition of the Chi site.</text>
</comment>
<dbReference type="Pfam" id="PF13361">
    <property type="entry name" value="UvrD_C"/>
    <property type="match status" value="1"/>
</dbReference>
<dbReference type="PROSITE" id="PS51217">
    <property type="entry name" value="UVRD_HELICASE_CTER"/>
    <property type="match status" value="1"/>
</dbReference>
<dbReference type="GO" id="GO:0043138">
    <property type="term" value="F:3'-5' DNA helicase activity"/>
    <property type="evidence" value="ECO:0007669"/>
    <property type="project" value="UniProtKB-UniRule"/>
</dbReference>
<protein>
    <recommendedName>
        <fullName evidence="15">RecBCD enzyme subunit RecB</fullName>
        <ecNumber evidence="15">3.1.11.5</ecNumber>
        <ecNumber evidence="15">5.6.2.4</ecNumber>
    </recommendedName>
    <alternativeName>
        <fullName evidence="15">DNA 3'-5' helicase subunit RecB</fullName>
    </alternativeName>
    <alternativeName>
        <fullName evidence="15">Exonuclease V subunit RecB</fullName>
        <shortName evidence="15">ExoV subunit RecB</shortName>
    </alternativeName>
    <alternativeName>
        <fullName evidence="15">Helicase/nuclease RecBCD subunit RecB</fullName>
    </alternativeName>
</protein>
<comment type="catalytic activity">
    <reaction evidence="14 15">
        <text>ATP + H2O = ADP + phosphate + H(+)</text>
        <dbReference type="Rhea" id="RHEA:13065"/>
        <dbReference type="ChEBI" id="CHEBI:15377"/>
        <dbReference type="ChEBI" id="CHEBI:15378"/>
        <dbReference type="ChEBI" id="CHEBI:30616"/>
        <dbReference type="ChEBI" id="CHEBI:43474"/>
        <dbReference type="ChEBI" id="CHEBI:456216"/>
        <dbReference type="EC" id="5.6.2.4"/>
    </reaction>
</comment>
<keyword evidence="8 15" id="KW-0067">ATP-binding</keyword>
<evidence type="ECO:0000256" key="6">
    <source>
        <dbReference type="ARBA" id="ARBA00022806"/>
    </source>
</evidence>
<keyword evidence="7 15" id="KW-0269">Exonuclease</keyword>
<dbReference type="InterPro" id="IPR014017">
    <property type="entry name" value="DNA_helicase_UvrD-like_C"/>
</dbReference>
<comment type="catalytic activity">
    <reaction evidence="15">
        <text>Exonucleolytic cleavage (in the presence of ATP) in either 5'- to 3'- or 3'- to 5'-direction to yield 5'-phosphooligonucleotides.</text>
        <dbReference type="EC" id="3.1.11.5"/>
    </reaction>
</comment>
<dbReference type="GO" id="GO:0000724">
    <property type="term" value="P:double-strand break repair via homologous recombination"/>
    <property type="evidence" value="ECO:0007669"/>
    <property type="project" value="UniProtKB-UniRule"/>
</dbReference>
<dbReference type="InterPro" id="IPR014016">
    <property type="entry name" value="UvrD-like_ATP-bd"/>
</dbReference>
<evidence type="ECO:0000256" key="12">
    <source>
        <dbReference type="ARBA" id="ARBA00023235"/>
    </source>
</evidence>
<keyword evidence="4 15" id="KW-0227">DNA damage</keyword>
<dbReference type="SUPFAM" id="SSF52540">
    <property type="entry name" value="P-loop containing nucleoside triphosphate hydrolases"/>
    <property type="match status" value="1"/>
</dbReference>
<accession>A0A4D6YCS3</accession>
<sequence>MKNIILKKLDILNIPLDNQILIEASAGTGKTFNIALLYIRMILKININNSKTFNIKNINQIVLISYTNKSLEELKKRIIILLSELKQSCFLKHTTISYIKPFFKYIHDFEYTTSLLEYVENNIDYISCYTVHSFFSHIIQENKYFLKNVNNFTIFNNQKKIYIQSCYDFWRQYCYTLSYDIMKIIYSYWNTPEQLFSDIYPFLQNFNNFFLKHKKKNISINIQHLSLIKKIHSFKKFLFLNKIFIEKILQNKKNEMCQKNVKILEILLTWTKITTKDYYIPKEMNIIYLKILKKNICNIKKEKKKIIQTIINFSKIKFSIKEIFLHQAINFIKKNIKKIKLQENKLEFEDLIEIVYLNVVIKENPIFIYFIRKNFPIIIIDEYQDIDIKSNKIFNKIYKKQPRKIMLLIGDPKQTIYEFRGASINSYFNYKKNIIHQYYLDINWRSSSNLVDNINHIFSIKKYPFITKNILYKKIITPEKNKKMIFKINNIVQPSFRIFFNNIDKNLNIHQYYQWSSEQCAEDINFLINNIENKKAKIFIKNKVKILSIKDITILVRNQQESEIIQSALKRKKIVSKYFSKQKNLFHTQEAEEISWILEALLNIHEEKNIFKALSINILNIKLNTLFKISKSNFNENILIIFQKYLNILKTQGILNLIKYLIINKKKYFRKNKNDEKKYINFLTLGEILEQKYYQLKNLELVLNWIKKKIIEKNYKKNELNPINQSNYEYITIISIHQSKGLEFPIVWFPFSSAFLHHHNSFFSKKNQDLNSVLKTKFIKKSILHKKKLSEEIRLFYVAITRPSIHCSFTIAPINICNKKNNTYTDITNSGLGYLITSKKCTNIYDLKKIVQQTFSSQNNIEIFYYFSFLKNYIKKNNNQNKNIQKKKHIYLKKTIKKQFKITSYTNLLSEKTKESFYLPIFNKKKEKNNIYYKKKKIKTPFFFEKGQEFGTFIHHILKNINFNKTIDIILLSQQLKNFYFPQCWKKELKIWLEKIVNTTLLPLNIKLKELKKHKILKEFEFYMSVNKTLHNYQFNQCIKKKDKISSLSSNLEFNSFKGIVTGFIDLIFELNNKFFIVDYKTNWLGDNYADYNNKNIEKTMINHRYDVQYHLYGIVLHKYLKQRITKYSIKKNFGGIFYLFLRGMDINHNNQSIFYIPPNIKLMKKLNKLF</sequence>
<evidence type="ECO:0000256" key="14">
    <source>
        <dbReference type="ARBA" id="ARBA00048988"/>
    </source>
</evidence>
<gene>
    <name evidence="15 19" type="primary">recB</name>
    <name evidence="19" type="ORF">D9V80_01770</name>
</gene>
<dbReference type="CDD" id="cd22352">
    <property type="entry name" value="RecB_C-like"/>
    <property type="match status" value="1"/>
</dbReference>
<comment type="domain">
    <text evidence="15">The N-terminal DNA-binding domain is a ssDNA-dependent ATPase and has ATP-dependent 3'-5' helicase function. This domain interacts with RecC.</text>
</comment>
<reference evidence="19 20" key="2">
    <citation type="submission" date="2019-05" db="EMBL/GenBank/DDBJ databases">
        <title>Genome evolution of the obligate endosymbiont Buchnera aphidicola.</title>
        <authorList>
            <person name="Moran N.A."/>
        </authorList>
    </citation>
    <scope>NUCLEOTIDE SEQUENCE [LARGE SCALE GENOMIC DNA]</scope>
    <source>
        <strain evidence="19 20">Tca</strain>
    </source>
</reference>
<dbReference type="GO" id="GO:0003677">
    <property type="term" value="F:DNA binding"/>
    <property type="evidence" value="ECO:0007669"/>
    <property type="project" value="UniProtKB-UniRule"/>
</dbReference>
<dbReference type="NCBIfam" id="TIGR00609">
    <property type="entry name" value="recB"/>
    <property type="match status" value="1"/>
</dbReference>
<dbReference type="Gene3D" id="3.40.50.300">
    <property type="entry name" value="P-loop containing nucleotide triphosphate hydrolases"/>
    <property type="match status" value="2"/>
</dbReference>
<evidence type="ECO:0000259" key="18">
    <source>
        <dbReference type="PROSITE" id="PS51217"/>
    </source>
</evidence>
<feature type="domain" description="UvrD-like helicase C-terminal" evidence="18">
    <location>
        <begin position="493"/>
        <end position="741"/>
    </location>
</feature>
<dbReference type="EC" id="3.1.11.5" evidence="15"/>
<evidence type="ECO:0000256" key="9">
    <source>
        <dbReference type="ARBA" id="ARBA00022842"/>
    </source>
</evidence>
<feature type="binding site" evidence="15">
    <location>
        <position position="1066"/>
    </location>
    <ligand>
        <name>Mg(2+)</name>
        <dbReference type="ChEBI" id="CHEBI:18420"/>
    </ligand>
</feature>
<evidence type="ECO:0000256" key="1">
    <source>
        <dbReference type="ARBA" id="ARBA00022722"/>
    </source>
</evidence>
<keyword evidence="9 15" id="KW-0460">Magnesium</keyword>
<dbReference type="InterPro" id="IPR027417">
    <property type="entry name" value="P-loop_NTPase"/>
</dbReference>
<keyword evidence="6 15" id="KW-0347">Helicase</keyword>
<dbReference type="GO" id="GO:0005829">
    <property type="term" value="C:cytosol"/>
    <property type="evidence" value="ECO:0007669"/>
    <property type="project" value="TreeGrafter"/>
</dbReference>
<comment type="cofactor">
    <cofactor evidence="15">
        <name>Mg(2+)</name>
        <dbReference type="ChEBI" id="CHEBI:18420"/>
    </cofactor>
    <text evidence="15">Binds 1 Mg(2+) ion per subunit.</text>
</comment>
<keyword evidence="20" id="KW-1185">Reference proteome</keyword>
<dbReference type="PROSITE" id="PS51198">
    <property type="entry name" value="UVRD_HELICASE_ATP_BIND"/>
    <property type="match status" value="1"/>
</dbReference>
<evidence type="ECO:0000256" key="2">
    <source>
        <dbReference type="ARBA" id="ARBA00022723"/>
    </source>
</evidence>
<proteinExistence type="inferred from homology"/>
<evidence type="ECO:0000313" key="19">
    <source>
        <dbReference type="EMBL" id="QCI26872.1"/>
    </source>
</evidence>
<comment type="catalytic activity">
    <reaction evidence="13 15">
        <text>Couples ATP hydrolysis with the unwinding of duplex DNA by translocating in the 3'-5' direction.</text>
        <dbReference type="EC" id="5.6.2.4"/>
    </reaction>
</comment>
<dbReference type="EMBL" id="CP034852">
    <property type="protein sequence ID" value="QCI26872.1"/>
    <property type="molecule type" value="Genomic_DNA"/>
</dbReference>
<dbReference type="GO" id="GO:0016887">
    <property type="term" value="F:ATP hydrolysis activity"/>
    <property type="evidence" value="ECO:0007669"/>
    <property type="project" value="RHEA"/>
</dbReference>
<evidence type="ECO:0000256" key="10">
    <source>
        <dbReference type="ARBA" id="ARBA00023125"/>
    </source>
</evidence>
<feature type="region of interest" description="Nuclease activity, interacts with RecD and RecA" evidence="15">
    <location>
        <begin position="899"/>
        <end position="1171"/>
    </location>
</feature>
<organism evidence="19 20">
    <name type="scientific">Buchnera aphidicola</name>
    <name type="common">Thelaxes californica</name>
    <dbReference type="NCBI Taxonomy" id="1315998"/>
    <lineage>
        <taxon>Bacteria</taxon>
        <taxon>Pseudomonadati</taxon>
        <taxon>Pseudomonadota</taxon>
        <taxon>Gammaproteobacteria</taxon>
        <taxon>Enterobacterales</taxon>
        <taxon>Erwiniaceae</taxon>
        <taxon>Buchnera</taxon>
    </lineage>
</organism>
<keyword evidence="11 15" id="KW-0234">DNA repair</keyword>
<feature type="binding site" evidence="16">
    <location>
        <begin position="24"/>
        <end position="31"/>
    </location>
    <ligand>
        <name>ATP</name>
        <dbReference type="ChEBI" id="CHEBI:30616"/>
    </ligand>
</feature>
<feature type="region of interest" description="DNA-binding and helicase activity, interacts with RecC" evidence="15">
    <location>
        <begin position="1"/>
        <end position="848"/>
    </location>
</feature>
<feature type="binding site" evidence="15">
    <location>
        <position position="955"/>
    </location>
    <ligand>
        <name>Mg(2+)</name>
        <dbReference type="ChEBI" id="CHEBI:18420"/>
    </ligand>
</feature>
<keyword evidence="1 15" id="KW-0540">Nuclease</keyword>
<keyword evidence="5 15" id="KW-0378">Hydrolase</keyword>
<feature type="binding site" evidence="15">
    <location>
        <position position="1079"/>
    </location>
    <ligand>
        <name>Mg(2+)</name>
        <dbReference type="ChEBI" id="CHEBI:18420"/>
    </ligand>
</feature>
<evidence type="ECO:0000313" key="20">
    <source>
        <dbReference type="Proteomes" id="UP000298782"/>
    </source>
</evidence>
<evidence type="ECO:0000256" key="8">
    <source>
        <dbReference type="ARBA" id="ARBA00022840"/>
    </source>
</evidence>
<dbReference type="SUPFAM" id="SSF52980">
    <property type="entry name" value="Restriction endonuclease-like"/>
    <property type="match status" value="1"/>
</dbReference>
<feature type="active site" description="For nuclease activity" evidence="15">
    <location>
        <position position="1079"/>
    </location>
</feature>
<dbReference type="InterPro" id="IPR011604">
    <property type="entry name" value="PDDEXK-like_dom_sf"/>
</dbReference>
<comment type="similarity">
    <text evidence="15">Belongs to the helicase family. UvrD subfamily.</text>
</comment>
<dbReference type="GO" id="GO:0009338">
    <property type="term" value="C:exodeoxyribonuclease V complex"/>
    <property type="evidence" value="ECO:0007669"/>
    <property type="project" value="TreeGrafter"/>
</dbReference>
<dbReference type="PANTHER" id="PTHR11070">
    <property type="entry name" value="UVRD / RECB / PCRA DNA HELICASE FAMILY MEMBER"/>
    <property type="match status" value="1"/>
</dbReference>
<keyword evidence="3 15" id="KW-0547">Nucleotide-binding</keyword>
<dbReference type="AlphaFoldDB" id="A0A4D6YCS3"/>
<comment type="domain">
    <text evidence="15">The C-terminal domain has nuclease activity and interacts with RecD. It interacts with RecA, facilitating its loading onto ssDNA.</text>
</comment>
<evidence type="ECO:0000256" key="3">
    <source>
        <dbReference type="ARBA" id="ARBA00022741"/>
    </source>
</evidence>
<evidence type="ECO:0000256" key="16">
    <source>
        <dbReference type="PROSITE-ProRule" id="PRU00560"/>
    </source>
</evidence>
<evidence type="ECO:0000256" key="7">
    <source>
        <dbReference type="ARBA" id="ARBA00022839"/>
    </source>
</evidence>
<dbReference type="Gene3D" id="1.10.486.10">
    <property type="entry name" value="PCRA, domain 4"/>
    <property type="match status" value="1"/>
</dbReference>
<dbReference type="EC" id="5.6.2.4" evidence="15"/>
<dbReference type="InterPro" id="IPR000212">
    <property type="entry name" value="DNA_helicase_UvrD/REP"/>
</dbReference>
<dbReference type="Gene3D" id="1.10.3170.10">
    <property type="entry name" value="Recbcd, chain B, domain 2"/>
    <property type="match status" value="1"/>
</dbReference>
<keyword evidence="12 15" id="KW-0413">Isomerase</keyword>
<dbReference type="InterPro" id="IPR011335">
    <property type="entry name" value="Restrct_endonuc-II-like"/>
</dbReference>
<evidence type="ECO:0000256" key="4">
    <source>
        <dbReference type="ARBA" id="ARBA00022763"/>
    </source>
</evidence>
<dbReference type="Gene3D" id="3.90.320.10">
    <property type="match status" value="1"/>
</dbReference>
<dbReference type="Pfam" id="PF00580">
    <property type="entry name" value="UvrD-helicase"/>
    <property type="match status" value="1"/>
</dbReference>
<dbReference type="GO" id="GO:0005524">
    <property type="term" value="F:ATP binding"/>
    <property type="evidence" value="ECO:0007669"/>
    <property type="project" value="UniProtKB-UniRule"/>
</dbReference>
<dbReference type="GO" id="GO:0008854">
    <property type="term" value="F:exodeoxyribonuclease V activity"/>
    <property type="evidence" value="ECO:0007669"/>
    <property type="project" value="UniProtKB-EC"/>
</dbReference>
<evidence type="ECO:0000256" key="5">
    <source>
        <dbReference type="ARBA" id="ARBA00022801"/>
    </source>
</evidence>
<dbReference type="Proteomes" id="UP000298782">
    <property type="component" value="Chromosome"/>
</dbReference>
<dbReference type="InterPro" id="IPR004586">
    <property type="entry name" value="RecB"/>
</dbReference>
<dbReference type="GO" id="GO:0000287">
    <property type="term" value="F:magnesium ion binding"/>
    <property type="evidence" value="ECO:0007669"/>
    <property type="project" value="UniProtKB-UniRule"/>
</dbReference>